<reference evidence="2" key="1">
    <citation type="journal article" date="2022" name="Mol. Ecol. Resour.">
        <title>The genomes of chicory, endive, great burdock and yacon provide insights into Asteraceae palaeo-polyploidization history and plant inulin production.</title>
        <authorList>
            <person name="Fan W."/>
            <person name="Wang S."/>
            <person name="Wang H."/>
            <person name="Wang A."/>
            <person name="Jiang F."/>
            <person name="Liu H."/>
            <person name="Zhao H."/>
            <person name="Xu D."/>
            <person name="Zhang Y."/>
        </authorList>
    </citation>
    <scope>NUCLEOTIDE SEQUENCE [LARGE SCALE GENOMIC DNA]</scope>
    <source>
        <strain evidence="2">cv. Niubang</strain>
    </source>
</reference>
<comment type="caution">
    <text evidence="1">The sequence shown here is derived from an EMBL/GenBank/DDBJ whole genome shotgun (WGS) entry which is preliminary data.</text>
</comment>
<keyword evidence="2" id="KW-1185">Reference proteome</keyword>
<dbReference type="Proteomes" id="UP001055879">
    <property type="component" value="Linkage Group LG02"/>
</dbReference>
<accession>A0ACB9EE71</accession>
<gene>
    <name evidence="1" type="ORF">L6452_04674</name>
</gene>
<dbReference type="EMBL" id="CM042048">
    <property type="protein sequence ID" value="KAI3757140.1"/>
    <property type="molecule type" value="Genomic_DNA"/>
</dbReference>
<protein>
    <submittedName>
        <fullName evidence="1">Uncharacterized protein</fullName>
    </submittedName>
</protein>
<organism evidence="1 2">
    <name type="scientific">Arctium lappa</name>
    <name type="common">Greater burdock</name>
    <name type="synonym">Lappa major</name>
    <dbReference type="NCBI Taxonomy" id="4217"/>
    <lineage>
        <taxon>Eukaryota</taxon>
        <taxon>Viridiplantae</taxon>
        <taxon>Streptophyta</taxon>
        <taxon>Embryophyta</taxon>
        <taxon>Tracheophyta</taxon>
        <taxon>Spermatophyta</taxon>
        <taxon>Magnoliopsida</taxon>
        <taxon>eudicotyledons</taxon>
        <taxon>Gunneridae</taxon>
        <taxon>Pentapetalae</taxon>
        <taxon>asterids</taxon>
        <taxon>campanulids</taxon>
        <taxon>Asterales</taxon>
        <taxon>Asteraceae</taxon>
        <taxon>Carduoideae</taxon>
        <taxon>Cardueae</taxon>
        <taxon>Arctiinae</taxon>
        <taxon>Arctium</taxon>
    </lineage>
</organism>
<proteinExistence type="predicted"/>
<sequence>MDHGRYGHPPFTAGNSTLHFPSSISSELPFYMHQIPNPNPPPPPHTFHTTTTISPPPPPPPPPFPPQTKWTTTAAAAAGGGINLNNHLSTNNYAASTTTTTRWPRQETLTLLEIRSRLDPCFKEASSSNHKTPLWDEISRIMNDEYGYQRSGRKCKEKFENLYKYYKKTKDGKVGKHDGRHYRFFAQLEALFGDQQRVVYPTSQSNYSSEYGTTPSYENSKNKRTTHEFEETDDDDDEFVAAIQESIESQLSKLLVKHDEWGERILCAIDRKDRERVVMDEEWRKHEADRLAHEYEAWANHVARIENRDKTLLNALENLIRVRSKGSSLRNVEPVADSKGNECSDHRDKRKDWSEPEISSLIHIRINKDGKFRDGDRGDGERIWEEIAFELSLLGYDRSETDCREAWEKLCVDFNKSKMECEIVSKEVSLRTSNPVNDNDDRGSCFRATTMNINGERSWGTM</sequence>
<reference evidence="1 2" key="2">
    <citation type="journal article" date="2022" name="Mol. Ecol. Resour.">
        <title>The genomes of chicory, endive, great burdock and yacon provide insights into Asteraceae paleo-polyploidization history and plant inulin production.</title>
        <authorList>
            <person name="Fan W."/>
            <person name="Wang S."/>
            <person name="Wang H."/>
            <person name="Wang A."/>
            <person name="Jiang F."/>
            <person name="Liu H."/>
            <person name="Zhao H."/>
            <person name="Xu D."/>
            <person name="Zhang Y."/>
        </authorList>
    </citation>
    <scope>NUCLEOTIDE SEQUENCE [LARGE SCALE GENOMIC DNA]</scope>
    <source>
        <strain evidence="2">cv. Niubang</strain>
    </source>
</reference>
<name>A0ACB9EE71_ARCLA</name>
<evidence type="ECO:0000313" key="1">
    <source>
        <dbReference type="EMBL" id="KAI3757140.1"/>
    </source>
</evidence>
<evidence type="ECO:0000313" key="2">
    <source>
        <dbReference type="Proteomes" id="UP001055879"/>
    </source>
</evidence>